<reference evidence="3" key="1">
    <citation type="journal article" date="2019" name="Int. J. Syst. Evol. Microbiol.">
        <title>The Global Catalogue of Microorganisms (GCM) 10K type strain sequencing project: providing services to taxonomists for standard genome sequencing and annotation.</title>
        <authorList>
            <consortium name="The Broad Institute Genomics Platform"/>
            <consortium name="The Broad Institute Genome Sequencing Center for Infectious Disease"/>
            <person name="Wu L."/>
            <person name="Ma J."/>
        </authorList>
    </citation>
    <scope>NUCLEOTIDE SEQUENCE [LARGE SCALE GENOMIC DNA]</scope>
    <source>
        <strain evidence="3">XZYJT-10</strain>
    </source>
</reference>
<dbReference type="InterPro" id="IPR036514">
    <property type="entry name" value="SGNH_hydro_sf"/>
</dbReference>
<evidence type="ECO:0000313" key="3">
    <source>
        <dbReference type="Proteomes" id="UP001596548"/>
    </source>
</evidence>
<feature type="domain" description="SGNH hydrolase-type esterase" evidence="1">
    <location>
        <begin position="105"/>
        <end position="281"/>
    </location>
</feature>
<gene>
    <name evidence="2" type="ORF">ACFQS1_03890</name>
</gene>
<organism evidence="2 3">
    <name type="scientific">Paractinoplanes rhizophilus</name>
    <dbReference type="NCBI Taxonomy" id="1416877"/>
    <lineage>
        <taxon>Bacteria</taxon>
        <taxon>Bacillati</taxon>
        <taxon>Actinomycetota</taxon>
        <taxon>Actinomycetes</taxon>
        <taxon>Micromonosporales</taxon>
        <taxon>Micromonosporaceae</taxon>
        <taxon>Paractinoplanes</taxon>
    </lineage>
</organism>
<name>A0ABW2HN07_9ACTN</name>
<dbReference type="InterPro" id="IPR051532">
    <property type="entry name" value="Ester_Hydrolysis_Enzymes"/>
</dbReference>
<dbReference type="Gene3D" id="3.40.50.1110">
    <property type="entry name" value="SGNH hydrolase"/>
    <property type="match status" value="1"/>
</dbReference>
<dbReference type="SUPFAM" id="SSF52266">
    <property type="entry name" value="SGNH hydrolase"/>
    <property type="match status" value="1"/>
</dbReference>
<accession>A0ABW2HN07</accession>
<dbReference type="RefSeq" id="WP_378964599.1">
    <property type="nucleotide sequence ID" value="NZ_JBHTBJ010000001.1"/>
</dbReference>
<dbReference type="Proteomes" id="UP001596548">
    <property type="component" value="Unassembled WGS sequence"/>
</dbReference>
<keyword evidence="2" id="KW-0378">Hydrolase</keyword>
<evidence type="ECO:0000313" key="2">
    <source>
        <dbReference type="EMBL" id="MFC7273116.1"/>
    </source>
</evidence>
<dbReference type="InterPro" id="IPR013830">
    <property type="entry name" value="SGNH_hydro"/>
</dbReference>
<dbReference type="PANTHER" id="PTHR30383:SF5">
    <property type="entry name" value="SGNH HYDROLASE-TYPE ESTERASE DOMAIN-CONTAINING PROTEIN"/>
    <property type="match status" value="1"/>
</dbReference>
<protein>
    <submittedName>
        <fullName evidence="2">SGNH/GDSL hydrolase family protein</fullName>
    </submittedName>
</protein>
<dbReference type="Pfam" id="PF13472">
    <property type="entry name" value="Lipase_GDSL_2"/>
    <property type="match status" value="1"/>
</dbReference>
<sequence>MTAIHDTDDGTSLTATGRLTAAQRRDFIRYTDTRRWPLLGRFPVEDDLHAELLAQMLACSPETVRSIVRDLTGEARETAAEMLADAGFRAAVRALPFGPGERIVAVGDSITADRLGWFELLAAAAALDGRPTGAMVNLGVSGNTTADVIERFDLLEAARPSHVLLMLGTNDARRHGRAVAHRMVAAAETGRNLRALVDLVVAGLGAAVTVITPPAVDQRRIGTFFAGGVVGWRADDVAEIAEIARRVAPGGVDLHAVTRDHVEGNFLEADGVHPTPAGQRLILTHVVAGLAAASGSQNGV</sequence>
<dbReference type="GO" id="GO:0016787">
    <property type="term" value="F:hydrolase activity"/>
    <property type="evidence" value="ECO:0007669"/>
    <property type="project" value="UniProtKB-KW"/>
</dbReference>
<dbReference type="EMBL" id="JBHTBJ010000001">
    <property type="protein sequence ID" value="MFC7273116.1"/>
    <property type="molecule type" value="Genomic_DNA"/>
</dbReference>
<evidence type="ECO:0000259" key="1">
    <source>
        <dbReference type="Pfam" id="PF13472"/>
    </source>
</evidence>
<dbReference type="PANTHER" id="PTHR30383">
    <property type="entry name" value="THIOESTERASE 1/PROTEASE 1/LYSOPHOSPHOLIPASE L1"/>
    <property type="match status" value="1"/>
</dbReference>
<comment type="caution">
    <text evidence="2">The sequence shown here is derived from an EMBL/GenBank/DDBJ whole genome shotgun (WGS) entry which is preliminary data.</text>
</comment>
<keyword evidence="3" id="KW-1185">Reference proteome</keyword>
<proteinExistence type="predicted"/>